<comment type="caution">
    <text evidence="1">The sequence shown here is derived from an EMBL/GenBank/DDBJ whole genome shotgun (WGS) entry which is preliminary data.</text>
</comment>
<gene>
    <name evidence="1" type="ORF">CK820_G0037398</name>
</gene>
<organism evidence="1 2">
    <name type="scientific">Pan troglodytes</name>
    <name type="common">Chimpanzee</name>
    <dbReference type="NCBI Taxonomy" id="9598"/>
    <lineage>
        <taxon>Eukaryota</taxon>
        <taxon>Metazoa</taxon>
        <taxon>Chordata</taxon>
        <taxon>Craniata</taxon>
        <taxon>Vertebrata</taxon>
        <taxon>Euteleostomi</taxon>
        <taxon>Mammalia</taxon>
        <taxon>Eutheria</taxon>
        <taxon>Euarchontoglires</taxon>
        <taxon>Primates</taxon>
        <taxon>Haplorrhini</taxon>
        <taxon>Catarrhini</taxon>
        <taxon>Hominidae</taxon>
        <taxon>Pan</taxon>
    </lineage>
</organism>
<name>A0A2J8KM95_PANTR</name>
<dbReference type="AlphaFoldDB" id="A0A2J8KM95"/>
<reference evidence="1 2" key="1">
    <citation type="submission" date="2017-12" db="EMBL/GenBank/DDBJ databases">
        <title>High-resolution comparative analysis of great ape genomes.</title>
        <authorList>
            <person name="Pollen A."/>
            <person name="Hastie A."/>
            <person name="Hormozdiari F."/>
            <person name="Dougherty M."/>
            <person name="Liu R."/>
            <person name="Chaisson M."/>
            <person name="Hoppe E."/>
            <person name="Hill C."/>
            <person name="Pang A."/>
            <person name="Hillier L."/>
            <person name="Baker C."/>
            <person name="Armstrong J."/>
            <person name="Shendure J."/>
            <person name="Paten B."/>
            <person name="Wilson R."/>
            <person name="Chao H."/>
            <person name="Schneider V."/>
            <person name="Ventura M."/>
            <person name="Kronenberg Z."/>
            <person name="Murali S."/>
            <person name="Gordon D."/>
            <person name="Cantsilieris S."/>
            <person name="Munson K."/>
            <person name="Nelson B."/>
            <person name="Raja A."/>
            <person name="Underwood J."/>
            <person name="Diekhans M."/>
            <person name="Fiddes I."/>
            <person name="Haussler D."/>
            <person name="Eichler E."/>
        </authorList>
    </citation>
    <scope>NUCLEOTIDE SEQUENCE [LARGE SCALE GENOMIC DNA]</scope>
    <source>
        <strain evidence="1">Yerkes chimp pedigree #C0471</strain>
    </source>
</reference>
<proteinExistence type="predicted"/>
<evidence type="ECO:0000313" key="1">
    <source>
        <dbReference type="EMBL" id="PNI36141.1"/>
    </source>
</evidence>
<dbReference type="Proteomes" id="UP000236370">
    <property type="component" value="Unassembled WGS sequence"/>
</dbReference>
<dbReference type="EMBL" id="NBAG03000351">
    <property type="protein sequence ID" value="PNI36141.1"/>
    <property type="molecule type" value="Genomic_DNA"/>
</dbReference>
<evidence type="ECO:0000313" key="2">
    <source>
        <dbReference type="Proteomes" id="UP000236370"/>
    </source>
</evidence>
<protein>
    <submittedName>
        <fullName evidence="1">ITFG2 isoform 5</fullName>
    </submittedName>
</protein>
<accession>A0A2J8KM95</accession>
<sequence length="56" mass="6274">TNLVKLLETKPEYHSLLQELGVDPDDLPVTRALLHQTLYHPDQPPQCAPSSLQDPT</sequence>
<feature type="non-terminal residue" evidence="1">
    <location>
        <position position="1"/>
    </location>
</feature>